<dbReference type="EMBL" id="FPBK01000005">
    <property type="protein sequence ID" value="SFU48906.1"/>
    <property type="molecule type" value="Genomic_DNA"/>
</dbReference>
<dbReference type="AlphaFoldDB" id="A0A1I7GKX1"/>
<name>A0A1I7GKX1_9FLAO</name>
<feature type="compositionally biased region" description="Low complexity" evidence="1">
    <location>
        <begin position="91"/>
        <end position="100"/>
    </location>
</feature>
<sequence length="192" mass="21133">MKKLLVLLLIFISCSCGSVSKSKEKSEFENQKESAVDLSEVSKETSEILAKNSMHSHAVENAQFLEVEVSPGESLSITQRDENGKETNTTFSGSGKIKFGSSEKEEINTEENHTHEAKQTEKVVDSTATASSTEKGKTITANVERSGGFPWWLLLLVLIALVAAAIYLNKQFSWILKLKNGVTSVYKAIFKI</sequence>
<accession>A0A1I7GKX1</accession>
<evidence type="ECO:0000256" key="2">
    <source>
        <dbReference type="SAM" id="Phobius"/>
    </source>
</evidence>
<feature type="signal peptide" evidence="3">
    <location>
        <begin position="1"/>
        <end position="18"/>
    </location>
</feature>
<gene>
    <name evidence="4" type="ORF">SAMN05216480_10527</name>
</gene>
<organism evidence="4 5">
    <name type="scientific">Pustulibacterium marinum</name>
    <dbReference type="NCBI Taxonomy" id="1224947"/>
    <lineage>
        <taxon>Bacteria</taxon>
        <taxon>Pseudomonadati</taxon>
        <taxon>Bacteroidota</taxon>
        <taxon>Flavobacteriia</taxon>
        <taxon>Flavobacteriales</taxon>
        <taxon>Flavobacteriaceae</taxon>
        <taxon>Pustulibacterium</taxon>
    </lineage>
</organism>
<keyword evidence="2" id="KW-1133">Transmembrane helix</keyword>
<proteinExistence type="predicted"/>
<dbReference type="PROSITE" id="PS51257">
    <property type="entry name" value="PROKAR_LIPOPROTEIN"/>
    <property type="match status" value="1"/>
</dbReference>
<evidence type="ECO:0000256" key="1">
    <source>
        <dbReference type="SAM" id="MobiDB-lite"/>
    </source>
</evidence>
<feature type="compositionally biased region" description="Basic and acidic residues" evidence="1">
    <location>
        <begin position="101"/>
        <end position="124"/>
    </location>
</feature>
<reference evidence="4 5" key="1">
    <citation type="submission" date="2016-10" db="EMBL/GenBank/DDBJ databases">
        <authorList>
            <person name="de Groot N.N."/>
        </authorList>
    </citation>
    <scope>NUCLEOTIDE SEQUENCE [LARGE SCALE GENOMIC DNA]</scope>
    <source>
        <strain evidence="4 5">CGMCC 1.12333</strain>
    </source>
</reference>
<dbReference type="Proteomes" id="UP000199138">
    <property type="component" value="Unassembled WGS sequence"/>
</dbReference>
<dbReference type="STRING" id="1224947.SAMN05216480_10527"/>
<evidence type="ECO:0000313" key="4">
    <source>
        <dbReference type="EMBL" id="SFU48906.1"/>
    </source>
</evidence>
<keyword evidence="5" id="KW-1185">Reference proteome</keyword>
<keyword evidence="3" id="KW-0732">Signal</keyword>
<evidence type="ECO:0000313" key="5">
    <source>
        <dbReference type="Proteomes" id="UP000199138"/>
    </source>
</evidence>
<evidence type="ECO:0008006" key="6">
    <source>
        <dbReference type="Google" id="ProtNLM"/>
    </source>
</evidence>
<feature type="region of interest" description="Disordered" evidence="1">
    <location>
        <begin position="73"/>
        <end position="131"/>
    </location>
</feature>
<keyword evidence="2" id="KW-0812">Transmembrane</keyword>
<dbReference type="RefSeq" id="WP_093024702.1">
    <property type="nucleotide sequence ID" value="NZ_FPBK01000005.1"/>
</dbReference>
<evidence type="ECO:0000256" key="3">
    <source>
        <dbReference type="SAM" id="SignalP"/>
    </source>
</evidence>
<feature type="chain" id="PRO_5011442519" description="Lipoprotein" evidence="3">
    <location>
        <begin position="19"/>
        <end position="192"/>
    </location>
</feature>
<keyword evidence="2" id="KW-0472">Membrane</keyword>
<protein>
    <recommendedName>
        <fullName evidence="6">Lipoprotein</fullName>
    </recommendedName>
</protein>
<feature type="transmembrane region" description="Helical" evidence="2">
    <location>
        <begin position="149"/>
        <end position="169"/>
    </location>
</feature>